<evidence type="ECO:0000313" key="3">
    <source>
        <dbReference type="Proteomes" id="UP000005316"/>
    </source>
</evidence>
<dbReference type="Proteomes" id="UP000005316">
    <property type="component" value="Unassembled WGS sequence"/>
</dbReference>
<accession>F9DPG7</accession>
<sequence length="65" mass="7739">MDWFGSEEDWSGTGGVWFGSILYWFGCRLLWLVPIFYLLDAKKGDFFLFYWNEIYFFSKSVAIAT</sequence>
<dbReference type="HOGENOM" id="CLU_2847633_0_0_9"/>
<protein>
    <submittedName>
        <fullName evidence="2">Uncharacterized protein</fullName>
    </submittedName>
</protein>
<dbReference type="EMBL" id="AFPZ01000019">
    <property type="protein sequence ID" value="EGQ27249.1"/>
    <property type="molecule type" value="Genomic_DNA"/>
</dbReference>
<proteinExistence type="predicted"/>
<keyword evidence="1" id="KW-0812">Transmembrane</keyword>
<keyword evidence="1" id="KW-1133">Transmembrane helix</keyword>
<organism evidence="2 3">
    <name type="scientific">Sporosarcina newyorkensis 2681</name>
    <dbReference type="NCBI Taxonomy" id="1027292"/>
    <lineage>
        <taxon>Bacteria</taxon>
        <taxon>Bacillati</taxon>
        <taxon>Bacillota</taxon>
        <taxon>Bacilli</taxon>
        <taxon>Bacillales</taxon>
        <taxon>Caryophanaceae</taxon>
        <taxon>Sporosarcina</taxon>
    </lineage>
</organism>
<evidence type="ECO:0000313" key="2">
    <source>
        <dbReference type="EMBL" id="EGQ27249.1"/>
    </source>
</evidence>
<gene>
    <name evidence="2" type="ORF">HMPREF9372_0697</name>
</gene>
<name>F9DPG7_9BACL</name>
<feature type="transmembrane region" description="Helical" evidence="1">
    <location>
        <begin position="20"/>
        <end position="39"/>
    </location>
</feature>
<keyword evidence="1" id="KW-0472">Membrane</keyword>
<reference evidence="2 3" key="1">
    <citation type="submission" date="2011-04" db="EMBL/GenBank/DDBJ databases">
        <authorList>
            <person name="Muzny D."/>
            <person name="Qin X."/>
            <person name="Deng J."/>
            <person name="Jiang H."/>
            <person name="Liu Y."/>
            <person name="Qu J."/>
            <person name="Song X.-Z."/>
            <person name="Zhang L."/>
            <person name="Thornton R."/>
            <person name="Coyle M."/>
            <person name="Francisco L."/>
            <person name="Jackson L."/>
            <person name="Javaid M."/>
            <person name="Korchina V."/>
            <person name="Kovar C."/>
            <person name="Mata R."/>
            <person name="Mathew T."/>
            <person name="Ngo R."/>
            <person name="Nguyen L."/>
            <person name="Nguyen N."/>
            <person name="Okwuonu G."/>
            <person name="Ongeri F."/>
            <person name="Pham C."/>
            <person name="Simmons D."/>
            <person name="Wilczek-Boney K."/>
            <person name="Hale W."/>
            <person name="Jakkamsetti A."/>
            <person name="Pham P."/>
            <person name="Ruth R."/>
            <person name="San Lucas F."/>
            <person name="Warren J."/>
            <person name="Zhang J."/>
            <person name="Zhao Z."/>
            <person name="Zhou C."/>
            <person name="Zhu D."/>
            <person name="Lee S."/>
            <person name="Bess C."/>
            <person name="Blankenburg K."/>
            <person name="Forbes L."/>
            <person name="Fu Q."/>
            <person name="Gubbala S."/>
            <person name="Hirani K."/>
            <person name="Jayaseelan J.C."/>
            <person name="Lara F."/>
            <person name="Munidasa M."/>
            <person name="Palculict T."/>
            <person name="Patil S."/>
            <person name="Pu L.-L."/>
            <person name="Saada N."/>
            <person name="Tang L."/>
            <person name="Weissenberger G."/>
            <person name="Zhu Y."/>
            <person name="Hemphill L."/>
            <person name="Shang Y."/>
            <person name="Youmans B."/>
            <person name="Ayvaz T."/>
            <person name="Ross M."/>
            <person name="Santibanez J."/>
            <person name="Aqrawi P."/>
            <person name="Gross S."/>
            <person name="Joshi V."/>
            <person name="Fowler G."/>
            <person name="Nazareth L."/>
            <person name="Reid J."/>
            <person name="Worley K."/>
            <person name="Petrosino J."/>
            <person name="Highlander S."/>
            <person name="Gibbs R."/>
        </authorList>
    </citation>
    <scope>NUCLEOTIDE SEQUENCE [LARGE SCALE GENOMIC DNA]</scope>
    <source>
        <strain evidence="2 3">2681</strain>
    </source>
</reference>
<evidence type="ECO:0000256" key="1">
    <source>
        <dbReference type="SAM" id="Phobius"/>
    </source>
</evidence>
<comment type="caution">
    <text evidence="2">The sequence shown here is derived from an EMBL/GenBank/DDBJ whole genome shotgun (WGS) entry which is preliminary data.</text>
</comment>
<dbReference type="AlphaFoldDB" id="F9DPG7"/>